<keyword evidence="1" id="KW-0343">GTPase activation</keyword>
<dbReference type="OrthoDB" id="2499658at2759"/>
<dbReference type="InParanoid" id="A0A2P6MMX7"/>
<dbReference type="PROSITE" id="PS50085">
    <property type="entry name" value="RAPGAP"/>
    <property type="match status" value="1"/>
</dbReference>
<protein>
    <submittedName>
        <fullName evidence="3">RapGAP/RanGAP domain-containing protein</fullName>
    </submittedName>
</protein>
<dbReference type="STRING" id="1890364.A0A2P6MMX7"/>
<dbReference type="EMBL" id="MDYQ01000689">
    <property type="protein sequence ID" value="PRP73051.1"/>
    <property type="molecule type" value="Genomic_DNA"/>
</dbReference>
<accession>A0A2P6MMX7</accession>
<dbReference type="PANTHER" id="PTHR15711">
    <property type="entry name" value="RAP GTPASE-ACTIVATING PROTEIN"/>
    <property type="match status" value="1"/>
</dbReference>
<name>A0A2P6MMX7_9EUKA</name>
<organism evidence="3 4">
    <name type="scientific">Planoprotostelium fungivorum</name>
    <dbReference type="NCBI Taxonomy" id="1890364"/>
    <lineage>
        <taxon>Eukaryota</taxon>
        <taxon>Amoebozoa</taxon>
        <taxon>Evosea</taxon>
        <taxon>Variosea</taxon>
        <taxon>Cavosteliida</taxon>
        <taxon>Cavosteliaceae</taxon>
        <taxon>Planoprotostelium</taxon>
    </lineage>
</organism>
<dbReference type="Pfam" id="PF02145">
    <property type="entry name" value="Rap_GAP"/>
    <property type="match status" value="1"/>
</dbReference>
<dbReference type="FunFam" id="3.40.50.11210:FF:000001">
    <property type="entry name" value="Ral GTPase-activating protein subunit alpha-1 isoform 1"/>
    <property type="match status" value="1"/>
</dbReference>
<evidence type="ECO:0000313" key="4">
    <source>
        <dbReference type="Proteomes" id="UP000241769"/>
    </source>
</evidence>
<dbReference type="Proteomes" id="UP000241769">
    <property type="component" value="Unassembled WGS sequence"/>
</dbReference>
<evidence type="ECO:0000259" key="2">
    <source>
        <dbReference type="PROSITE" id="PS50085"/>
    </source>
</evidence>
<feature type="non-terminal residue" evidence="3">
    <location>
        <position position="414"/>
    </location>
</feature>
<dbReference type="InterPro" id="IPR035974">
    <property type="entry name" value="Rap/Ran-GAP_sf"/>
</dbReference>
<dbReference type="Gene3D" id="3.40.50.11210">
    <property type="entry name" value="Rap/Ran-GAP"/>
    <property type="match status" value="1"/>
</dbReference>
<feature type="domain" description="Rap-GAP" evidence="2">
    <location>
        <begin position="202"/>
        <end position="414"/>
    </location>
</feature>
<dbReference type="GO" id="GO:0051056">
    <property type="term" value="P:regulation of small GTPase mediated signal transduction"/>
    <property type="evidence" value="ECO:0007669"/>
    <property type="project" value="InterPro"/>
</dbReference>
<keyword evidence="4" id="KW-1185">Reference proteome</keyword>
<evidence type="ECO:0000313" key="3">
    <source>
        <dbReference type="EMBL" id="PRP73051.1"/>
    </source>
</evidence>
<proteinExistence type="predicted"/>
<comment type="caution">
    <text evidence="3">The sequence shown here is derived from an EMBL/GenBank/DDBJ whole genome shotgun (WGS) entry which is preliminary data.</text>
</comment>
<dbReference type="InterPro" id="IPR050989">
    <property type="entry name" value="Rap1_Ran_GAP"/>
</dbReference>
<dbReference type="SUPFAM" id="SSF111347">
    <property type="entry name" value="Rap/Ran-GAP"/>
    <property type="match status" value="1"/>
</dbReference>
<dbReference type="GO" id="GO:0005096">
    <property type="term" value="F:GTPase activator activity"/>
    <property type="evidence" value="ECO:0007669"/>
    <property type="project" value="UniProtKB-KW"/>
</dbReference>
<dbReference type="GO" id="GO:0005737">
    <property type="term" value="C:cytoplasm"/>
    <property type="evidence" value="ECO:0007669"/>
    <property type="project" value="TreeGrafter"/>
</dbReference>
<dbReference type="PANTHER" id="PTHR15711:SF22">
    <property type="entry name" value="RAP-GAP DOMAIN-CONTAINING PROTEIN"/>
    <property type="match status" value="1"/>
</dbReference>
<evidence type="ECO:0000256" key="1">
    <source>
        <dbReference type="ARBA" id="ARBA00022468"/>
    </source>
</evidence>
<gene>
    <name evidence="3" type="ORF">PROFUN_16943</name>
</gene>
<dbReference type="InterPro" id="IPR000331">
    <property type="entry name" value="Rap/Ran_GAP_dom"/>
</dbReference>
<dbReference type="AlphaFoldDB" id="A0A2P6MMX7"/>
<reference evidence="3 4" key="1">
    <citation type="journal article" date="2018" name="Genome Biol. Evol.">
        <title>Multiple Roots of Fruiting Body Formation in Amoebozoa.</title>
        <authorList>
            <person name="Hillmann F."/>
            <person name="Forbes G."/>
            <person name="Novohradska S."/>
            <person name="Ferling I."/>
            <person name="Riege K."/>
            <person name="Groth M."/>
            <person name="Westermann M."/>
            <person name="Marz M."/>
            <person name="Spaller T."/>
            <person name="Winckler T."/>
            <person name="Schaap P."/>
            <person name="Glockner G."/>
        </authorList>
    </citation>
    <scope>NUCLEOTIDE SEQUENCE [LARGE SCALE GENOMIC DNA]</scope>
    <source>
        <strain evidence="3 4">Jena</strain>
    </source>
</reference>
<dbReference type="FunCoup" id="A0A2P6MMX7">
    <property type="interactions" value="4"/>
</dbReference>
<sequence>MCHFSAEKVRSPSSSGGMFSSIRNYNFFFNHLPSDFYSPFIEFRCIVNFSSHGAGELTAKDTLYHTAFAETHEIEPFTLSLYQEENPDMSRPDPSTEYLIEDVHKDTPFYAEFMAGKEHTNLIGTNEEGGTPDFPVILSLELPGTDDKKGYLRTKKGNFRYIIPNAFTSSVKEMIRFTKNLYPDVANVKFVESSSGQLVDKLVEYEQQGAVKRYKFGVLYMRDGQTTDDEMYTNTETSQEYEEFLKLLGDRVSLQGWTGFRGGLDVKANTTGSESIVATMEDFKIMYHVSTLLPFQPDDLQRVERKRHLGNDVVVVIFKEGKKAFNPLVMKSHFNHVFIVVQRGSDRKYHVEVANKPGVRTYGPYVPFPARFEGGSKFREWLLSKMINAERACMQAPEFKGKMIRTAKELLGEM</sequence>